<keyword evidence="2" id="KW-0812">Transmembrane</keyword>
<feature type="domain" description="Major facilitator superfamily (MFS) profile" evidence="3">
    <location>
        <begin position="86"/>
        <end position="479"/>
    </location>
</feature>
<feature type="transmembrane region" description="Helical" evidence="2">
    <location>
        <begin position="458"/>
        <end position="479"/>
    </location>
</feature>
<feature type="transmembrane region" description="Helical" evidence="2">
    <location>
        <begin position="151"/>
        <end position="170"/>
    </location>
</feature>
<dbReference type="PANTHER" id="PTHR11360:SF284">
    <property type="entry name" value="EG:103B4.3 PROTEIN-RELATED"/>
    <property type="match status" value="1"/>
</dbReference>
<dbReference type="Proteomes" id="UP001164746">
    <property type="component" value="Chromosome 12"/>
</dbReference>
<feature type="transmembrane region" description="Helical" evidence="2">
    <location>
        <begin position="82"/>
        <end position="107"/>
    </location>
</feature>
<dbReference type="InterPro" id="IPR011701">
    <property type="entry name" value="MFS"/>
</dbReference>
<sequence>MNSSGSLSNVMDSTGHTMGQHFDTGILDLRENSEKEPETDALLYDLGLSESKNDLKRIQLQLIENASDVDVEPEFSDLDTGWAWMVLLATFLGFALLGGSMYSVGIIHNALLERFQSSVALTAWVGALHTGILSLGGLLSTAVVDRFSCRTAIVCSGLIYTVGYMATAFVPCIEAAIFTCGIGGAVGYTAVMVVVGFNFKRRRNLALGIALSGVGVGLCAFAPIMQFAKDFYGFTGLFICCAGMQLNLVTFGMLCFPSELEKHSHTLRQKQSQRSAQHSIAIKRKIVPYLKVMLNKGIVCLCLSMFFYCTGTYLLFLHLPKYITTKGFSENQAASLMSLSGILTVVGRLLTGAVANIPNFNEVIPYAGSMAIVSIATLVYPFVSQHYLGHLMFIAFMGIFLGCCYVVTTTMSLKFVGIDYISTAIGLQFMFGGVGAIIGPVIAGIIVDSGGTYDQSMLVAGICIFISAVSGGFSSCFVAKQMDIHTISVERPGEENTTLKETNFNGCTSSIKTNIQLTG</sequence>
<dbReference type="EMBL" id="CP111023">
    <property type="protein sequence ID" value="WAR22073.1"/>
    <property type="molecule type" value="Genomic_DNA"/>
</dbReference>
<feature type="transmembrane region" description="Helical" evidence="2">
    <location>
        <begin position="204"/>
        <end position="225"/>
    </location>
</feature>
<feature type="transmembrane region" description="Helical" evidence="2">
    <location>
        <begin position="420"/>
        <end position="446"/>
    </location>
</feature>
<protein>
    <submittedName>
        <fullName evidence="4">MOT12-like protein</fullName>
    </submittedName>
</protein>
<comment type="subcellular location">
    <subcellularLocation>
        <location evidence="1">Membrane</location>
        <topology evidence="1">Multi-pass membrane protein</topology>
    </subcellularLocation>
</comment>
<dbReference type="InterPro" id="IPR050327">
    <property type="entry name" value="Proton-linked_MCT"/>
</dbReference>
<feature type="transmembrane region" description="Helical" evidence="2">
    <location>
        <begin position="389"/>
        <end position="408"/>
    </location>
</feature>
<gene>
    <name evidence="4" type="ORF">MAR_016047</name>
</gene>
<feature type="transmembrane region" description="Helical" evidence="2">
    <location>
        <begin position="293"/>
        <end position="316"/>
    </location>
</feature>
<keyword evidence="2" id="KW-1133">Transmembrane helix</keyword>
<dbReference type="PROSITE" id="PS50850">
    <property type="entry name" value="MFS"/>
    <property type="match status" value="1"/>
</dbReference>
<organism evidence="4 5">
    <name type="scientific">Mya arenaria</name>
    <name type="common">Soft-shell clam</name>
    <dbReference type="NCBI Taxonomy" id="6604"/>
    <lineage>
        <taxon>Eukaryota</taxon>
        <taxon>Metazoa</taxon>
        <taxon>Spiralia</taxon>
        <taxon>Lophotrochozoa</taxon>
        <taxon>Mollusca</taxon>
        <taxon>Bivalvia</taxon>
        <taxon>Autobranchia</taxon>
        <taxon>Heteroconchia</taxon>
        <taxon>Euheterodonta</taxon>
        <taxon>Imparidentia</taxon>
        <taxon>Neoheterodontei</taxon>
        <taxon>Myida</taxon>
        <taxon>Myoidea</taxon>
        <taxon>Myidae</taxon>
        <taxon>Mya</taxon>
    </lineage>
</organism>
<dbReference type="InterPro" id="IPR036259">
    <property type="entry name" value="MFS_trans_sf"/>
</dbReference>
<evidence type="ECO:0000259" key="3">
    <source>
        <dbReference type="PROSITE" id="PS50850"/>
    </source>
</evidence>
<evidence type="ECO:0000313" key="4">
    <source>
        <dbReference type="EMBL" id="WAR22073.1"/>
    </source>
</evidence>
<reference evidence="4" key="1">
    <citation type="submission" date="2022-11" db="EMBL/GenBank/DDBJ databases">
        <title>Centuries of genome instability and evolution in soft-shell clam transmissible cancer (bioRxiv).</title>
        <authorList>
            <person name="Hart S.F.M."/>
            <person name="Yonemitsu M.A."/>
            <person name="Giersch R.M."/>
            <person name="Beal B.F."/>
            <person name="Arriagada G."/>
            <person name="Davis B.W."/>
            <person name="Ostrander E.A."/>
            <person name="Goff S.P."/>
            <person name="Metzger M.J."/>
        </authorList>
    </citation>
    <scope>NUCLEOTIDE SEQUENCE</scope>
    <source>
        <strain evidence="4">MELC-2E11</strain>
        <tissue evidence="4">Siphon/mantle</tissue>
    </source>
</reference>
<name>A0ABY7FN17_MYAAR</name>
<feature type="transmembrane region" description="Helical" evidence="2">
    <location>
        <begin position="336"/>
        <end position="356"/>
    </location>
</feature>
<feature type="transmembrane region" description="Helical" evidence="2">
    <location>
        <begin position="231"/>
        <end position="256"/>
    </location>
</feature>
<accession>A0ABY7FN17</accession>
<dbReference type="Pfam" id="PF07690">
    <property type="entry name" value="MFS_1"/>
    <property type="match status" value="1"/>
</dbReference>
<evidence type="ECO:0000256" key="2">
    <source>
        <dbReference type="SAM" id="Phobius"/>
    </source>
</evidence>
<proteinExistence type="predicted"/>
<dbReference type="Gene3D" id="1.20.1250.20">
    <property type="entry name" value="MFS general substrate transporter like domains"/>
    <property type="match status" value="1"/>
</dbReference>
<evidence type="ECO:0000256" key="1">
    <source>
        <dbReference type="ARBA" id="ARBA00004141"/>
    </source>
</evidence>
<feature type="transmembrane region" description="Helical" evidence="2">
    <location>
        <begin position="363"/>
        <end position="383"/>
    </location>
</feature>
<feature type="transmembrane region" description="Helical" evidence="2">
    <location>
        <begin position="119"/>
        <end position="139"/>
    </location>
</feature>
<keyword evidence="2" id="KW-0472">Membrane</keyword>
<dbReference type="SUPFAM" id="SSF103473">
    <property type="entry name" value="MFS general substrate transporter"/>
    <property type="match status" value="1"/>
</dbReference>
<evidence type="ECO:0000313" key="5">
    <source>
        <dbReference type="Proteomes" id="UP001164746"/>
    </source>
</evidence>
<dbReference type="InterPro" id="IPR020846">
    <property type="entry name" value="MFS_dom"/>
</dbReference>
<keyword evidence="5" id="KW-1185">Reference proteome</keyword>
<feature type="transmembrane region" description="Helical" evidence="2">
    <location>
        <begin position="176"/>
        <end position="197"/>
    </location>
</feature>
<dbReference type="PANTHER" id="PTHR11360">
    <property type="entry name" value="MONOCARBOXYLATE TRANSPORTER"/>
    <property type="match status" value="1"/>
</dbReference>